<accession>A0A9N9APL7</accession>
<sequence length="197" mass="22574">KDHGKDYDKGHSKNHSKNHGKDHNKDHSKAITKGNIIITIFNNHELMLPSDNYEAQPIIQPNNNNEVQLVIQPSNNDEAQPYNGEIIQFDNDIQSENGIEMIYLEDQTTISTKYSTQLIATYPNTAHYLNYELYPSKESLCKLAAILDLWLCDKTQYVNYNEWYHANASVQLSGASAECFPEIDCILNEYLTEEMLS</sequence>
<organism evidence="2 3">
    <name type="scientific">Racocetra fulgida</name>
    <dbReference type="NCBI Taxonomy" id="60492"/>
    <lineage>
        <taxon>Eukaryota</taxon>
        <taxon>Fungi</taxon>
        <taxon>Fungi incertae sedis</taxon>
        <taxon>Mucoromycota</taxon>
        <taxon>Glomeromycotina</taxon>
        <taxon>Glomeromycetes</taxon>
        <taxon>Diversisporales</taxon>
        <taxon>Gigasporaceae</taxon>
        <taxon>Racocetra</taxon>
    </lineage>
</organism>
<dbReference type="EMBL" id="CAJVPZ010003921">
    <property type="protein sequence ID" value="CAG8538074.1"/>
    <property type="molecule type" value="Genomic_DNA"/>
</dbReference>
<proteinExistence type="predicted"/>
<evidence type="ECO:0000256" key="1">
    <source>
        <dbReference type="SAM" id="MobiDB-lite"/>
    </source>
</evidence>
<keyword evidence="3" id="KW-1185">Reference proteome</keyword>
<dbReference type="OrthoDB" id="10486119at2759"/>
<evidence type="ECO:0000313" key="3">
    <source>
        <dbReference type="Proteomes" id="UP000789396"/>
    </source>
</evidence>
<reference evidence="2" key="1">
    <citation type="submission" date="2021-06" db="EMBL/GenBank/DDBJ databases">
        <authorList>
            <person name="Kallberg Y."/>
            <person name="Tangrot J."/>
            <person name="Rosling A."/>
        </authorList>
    </citation>
    <scope>NUCLEOTIDE SEQUENCE</scope>
    <source>
        <strain evidence="2">IN212</strain>
    </source>
</reference>
<dbReference type="Proteomes" id="UP000789396">
    <property type="component" value="Unassembled WGS sequence"/>
</dbReference>
<dbReference type="AlphaFoldDB" id="A0A9N9APL7"/>
<feature type="compositionally biased region" description="Basic and acidic residues" evidence="1">
    <location>
        <begin position="1"/>
        <end position="11"/>
    </location>
</feature>
<feature type="region of interest" description="Disordered" evidence="1">
    <location>
        <begin position="1"/>
        <end position="27"/>
    </location>
</feature>
<name>A0A9N9APL7_9GLOM</name>
<evidence type="ECO:0000313" key="2">
    <source>
        <dbReference type="EMBL" id="CAG8538074.1"/>
    </source>
</evidence>
<comment type="caution">
    <text evidence="2">The sequence shown here is derived from an EMBL/GenBank/DDBJ whole genome shotgun (WGS) entry which is preliminary data.</text>
</comment>
<feature type="non-terminal residue" evidence="2">
    <location>
        <position position="197"/>
    </location>
</feature>
<protein>
    <submittedName>
        <fullName evidence="2">16477_t:CDS:1</fullName>
    </submittedName>
</protein>
<gene>
    <name evidence="2" type="ORF">RFULGI_LOCUS4095</name>
</gene>